<dbReference type="AlphaFoldDB" id="A0AAD4H7I3"/>
<protein>
    <submittedName>
        <fullName evidence="2">Uncharacterized protein</fullName>
    </submittedName>
</protein>
<feature type="non-terminal residue" evidence="2">
    <location>
        <position position="1"/>
    </location>
</feature>
<keyword evidence="3" id="KW-1185">Reference proteome</keyword>
<dbReference type="EMBL" id="JAAAIL010000483">
    <property type="protein sequence ID" value="KAG0275406.1"/>
    <property type="molecule type" value="Genomic_DNA"/>
</dbReference>
<feature type="compositionally biased region" description="Acidic residues" evidence="1">
    <location>
        <begin position="60"/>
        <end position="86"/>
    </location>
</feature>
<evidence type="ECO:0000313" key="3">
    <source>
        <dbReference type="Proteomes" id="UP001194580"/>
    </source>
</evidence>
<accession>A0AAD4H7I3</accession>
<sequence>MRTLQLRDGKTIGRSGLSAAGGCKTGNDPAASMTDHFPKGKLASAKRSPASSKRKKDVIEEIDEDDGGEDNDDGAEDDSHDDDVGDDVYANVGGDDGDPTILCNHPDPAFDTGYASVRPPFAMPSNGYPYNPYGYTPLPPNLYFQQPTGSGHTA</sequence>
<feature type="compositionally biased region" description="Basic and acidic residues" evidence="1">
    <location>
        <begin position="1"/>
        <end position="11"/>
    </location>
</feature>
<name>A0AAD4H7I3_9FUNG</name>
<reference evidence="2" key="1">
    <citation type="journal article" date="2020" name="Fungal Divers.">
        <title>Resolving the Mortierellaceae phylogeny through synthesis of multi-gene phylogenetics and phylogenomics.</title>
        <authorList>
            <person name="Vandepol N."/>
            <person name="Liber J."/>
            <person name="Desiro A."/>
            <person name="Na H."/>
            <person name="Kennedy M."/>
            <person name="Barry K."/>
            <person name="Grigoriev I.V."/>
            <person name="Miller A.N."/>
            <person name="O'Donnell K."/>
            <person name="Stajich J.E."/>
            <person name="Bonito G."/>
        </authorList>
    </citation>
    <scope>NUCLEOTIDE SEQUENCE</scope>
    <source>
        <strain evidence="2">NRRL 28262</strain>
    </source>
</reference>
<proteinExistence type="predicted"/>
<organism evidence="2 3">
    <name type="scientific">Linnemannia exigua</name>
    <dbReference type="NCBI Taxonomy" id="604196"/>
    <lineage>
        <taxon>Eukaryota</taxon>
        <taxon>Fungi</taxon>
        <taxon>Fungi incertae sedis</taxon>
        <taxon>Mucoromycota</taxon>
        <taxon>Mortierellomycotina</taxon>
        <taxon>Mortierellomycetes</taxon>
        <taxon>Mortierellales</taxon>
        <taxon>Mortierellaceae</taxon>
        <taxon>Linnemannia</taxon>
    </lineage>
</organism>
<gene>
    <name evidence="2" type="ORF">BGZ95_008821</name>
</gene>
<feature type="region of interest" description="Disordered" evidence="1">
    <location>
        <begin position="1"/>
        <end position="113"/>
    </location>
</feature>
<dbReference type="Proteomes" id="UP001194580">
    <property type="component" value="Unassembled WGS sequence"/>
</dbReference>
<comment type="caution">
    <text evidence="2">The sequence shown here is derived from an EMBL/GenBank/DDBJ whole genome shotgun (WGS) entry which is preliminary data.</text>
</comment>
<evidence type="ECO:0000313" key="2">
    <source>
        <dbReference type="EMBL" id="KAG0275406.1"/>
    </source>
</evidence>
<evidence type="ECO:0000256" key="1">
    <source>
        <dbReference type="SAM" id="MobiDB-lite"/>
    </source>
</evidence>